<evidence type="ECO:0000313" key="2">
    <source>
        <dbReference type="EMBL" id="GAE95503.1"/>
    </source>
</evidence>
<dbReference type="AlphaFoldDB" id="W4VQZ7"/>
<accession>W4VQZ7</accession>
<evidence type="ECO:0000313" key="3">
    <source>
        <dbReference type="Proteomes" id="UP000019102"/>
    </source>
</evidence>
<organism evidence="2 3">
    <name type="scientific">Gracilibacillus boraciitolerans JCM 21714</name>
    <dbReference type="NCBI Taxonomy" id="1298598"/>
    <lineage>
        <taxon>Bacteria</taxon>
        <taxon>Bacillati</taxon>
        <taxon>Bacillota</taxon>
        <taxon>Bacilli</taxon>
        <taxon>Bacillales</taxon>
        <taxon>Bacillaceae</taxon>
        <taxon>Gracilibacillus</taxon>
    </lineage>
</organism>
<dbReference type="EMBL" id="BAVS01000078">
    <property type="protein sequence ID" value="GAE95503.1"/>
    <property type="molecule type" value="Genomic_DNA"/>
</dbReference>
<comment type="caution">
    <text evidence="2">The sequence shown here is derived from an EMBL/GenBank/DDBJ whole genome shotgun (WGS) entry which is preliminary data.</text>
</comment>
<name>W4VQZ7_9BACI</name>
<dbReference type="Proteomes" id="UP000019102">
    <property type="component" value="Unassembled WGS sequence"/>
</dbReference>
<dbReference type="RefSeq" id="WP_235183033.1">
    <property type="nucleotide sequence ID" value="NZ_BAVS01000078.1"/>
</dbReference>
<sequence length="261" mass="28094">MKKAGSNGLLTTEEALDHKNNKPSYRVRANRDALKALGVEPDNKAGSQLNHRLPKNGRVWSDAHYERANNNQAILRAADKRGNTNWTSTGQRALNMHPEMKYWRNEIDLKHVGSSTAKGVGTGIVSGFKDTGTWLKDSVNMKENFKTKIGGLNYVSKSLGVAGMGLSYYSNYNAAEKDGLNGKEAHLRATQDTAIDTAVGGGAVQTALTVGFTAAIPIPGVGTAVGAIAGIAVNGLLNKKWGERKEISNGCYKRLVSLRRI</sequence>
<feature type="region of interest" description="Disordered" evidence="1">
    <location>
        <begin position="1"/>
        <end position="22"/>
    </location>
</feature>
<evidence type="ECO:0000256" key="1">
    <source>
        <dbReference type="SAM" id="MobiDB-lite"/>
    </source>
</evidence>
<reference evidence="2 3" key="1">
    <citation type="journal article" date="2014" name="Genome Announc.">
        <title>Draft Genome Sequence of the Boron-Tolerant and Moderately Halotolerant Bacterium Gracilibacillus boraciitolerans JCM 21714T.</title>
        <authorList>
            <person name="Ahmed I."/>
            <person name="Oshima K."/>
            <person name="Suda W."/>
            <person name="Kitamura K."/>
            <person name="Iida T."/>
            <person name="Ohmori Y."/>
            <person name="Fujiwara T."/>
            <person name="Hattori M."/>
            <person name="Ohkuma M."/>
        </authorList>
    </citation>
    <scope>NUCLEOTIDE SEQUENCE [LARGE SCALE GENOMIC DNA]</scope>
    <source>
        <strain evidence="2 3">JCM 21714</strain>
    </source>
</reference>
<dbReference type="STRING" id="1298598.JCM21714_4771"/>
<protein>
    <submittedName>
        <fullName evidence="2">Uncharacterized protein</fullName>
    </submittedName>
</protein>
<gene>
    <name evidence="2" type="ORF">JCM21714_4771</name>
</gene>
<keyword evidence="3" id="KW-1185">Reference proteome</keyword>
<proteinExistence type="predicted"/>
<dbReference type="eggNOG" id="COG5444">
    <property type="taxonomic scope" value="Bacteria"/>
</dbReference>